<evidence type="ECO:0000313" key="7">
    <source>
        <dbReference type="EMBL" id="MEE6186171.1"/>
    </source>
</evidence>
<dbReference type="NCBIfam" id="TIGR00071">
    <property type="entry name" value="hisT_truA"/>
    <property type="match status" value="1"/>
</dbReference>
<dbReference type="InterPro" id="IPR001406">
    <property type="entry name" value="PsdUridine_synth_TruA"/>
</dbReference>
<name>A0ABU7RDX0_9BACT</name>
<evidence type="ECO:0000256" key="3">
    <source>
        <dbReference type="ARBA" id="ARBA00023235"/>
    </source>
</evidence>
<feature type="binding site" evidence="4">
    <location>
        <position position="111"/>
    </location>
    <ligand>
        <name>substrate</name>
    </ligand>
</feature>
<comment type="function">
    <text evidence="4">Formation of pseudouridine at positions 38, 39 and 40 in the anticodon stem and loop of transfer RNAs.</text>
</comment>
<evidence type="ECO:0000313" key="8">
    <source>
        <dbReference type="Proteomes" id="UP001357452"/>
    </source>
</evidence>
<keyword evidence="8" id="KW-1185">Reference proteome</keyword>
<keyword evidence="2 4" id="KW-0819">tRNA processing</keyword>
<dbReference type="InterPro" id="IPR020095">
    <property type="entry name" value="PsdUridine_synth_TruA_C"/>
</dbReference>
<dbReference type="CDD" id="cd02570">
    <property type="entry name" value="PseudoU_synth_EcTruA"/>
    <property type="match status" value="1"/>
</dbReference>
<dbReference type="HAMAP" id="MF_00171">
    <property type="entry name" value="TruA"/>
    <property type="match status" value="1"/>
</dbReference>
<keyword evidence="3 4" id="KW-0413">Isomerase</keyword>
<feature type="active site" description="Nucleophile" evidence="4">
    <location>
        <position position="54"/>
    </location>
</feature>
<evidence type="ECO:0000259" key="6">
    <source>
        <dbReference type="Pfam" id="PF01416"/>
    </source>
</evidence>
<dbReference type="EMBL" id="JAZGLY010000001">
    <property type="protein sequence ID" value="MEE6186171.1"/>
    <property type="molecule type" value="Genomic_DNA"/>
</dbReference>
<comment type="subunit">
    <text evidence="4">Homodimer.</text>
</comment>
<dbReference type="Proteomes" id="UP001357452">
    <property type="component" value="Unassembled WGS sequence"/>
</dbReference>
<evidence type="ECO:0000256" key="1">
    <source>
        <dbReference type="ARBA" id="ARBA00009375"/>
    </source>
</evidence>
<dbReference type="Gene3D" id="3.30.70.580">
    <property type="entry name" value="Pseudouridine synthase I, catalytic domain, N-terminal subdomain"/>
    <property type="match status" value="1"/>
</dbReference>
<evidence type="ECO:0000256" key="5">
    <source>
        <dbReference type="RuleBase" id="RU003792"/>
    </source>
</evidence>
<reference evidence="7 8" key="1">
    <citation type="submission" date="2024-01" db="EMBL/GenBank/DDBJ databases">
        <title>Niabella digestum sp. nov., isolated from waste digestion system.</title>
        <authorList>
            <person name="Zhang L."/>
        </authorList>
    </citation>
    <scope>NUCLEOTIDE SEQUENCE [LARGE SCALE GENOMIC DNA]</scope>
    <source>
        <strain evidence="7 8">A18</strain>
    </source>
</reference>
<dbReference type="InterPro" id="IPR020103">
    <property type="entry name" value="PsdUridine_synth_cat_dom_sf"/>
</dbReference>
<dbReference type="EC" id="5.4.99.12" evidence="4"/>
<dbReference type="PIRSF" id="PIRSF001430">
    <property type="entry name" value="tRNA_psdUrid_synth"/>
    <property type="match status" value="1"/>
</dbReference>
<comment type="similarity">
    <text evidence="1 4 5">Belongs to the tRNA pseudouridine synthase TruA family.</text>
</comment>
<comment type="catalytic activity">
    <reaction evidence="4 5">
        <text>uridine(38/39/40) in tRNA = pseudouridine(38/39/40) in tRNA</text>
        <dbReference type="Rhea" id="RHEA:22376"/>
        <dbReference type="Rhea" id="RHEA-COMP:10085"/>
        <dbReference type="Rhea" id="RHEA-COMP:10087"/>
        <dbReference type="ChEBI" id="CHEBI:65314"/>
        <dbReference type="ChEBI" id="CHEBI:65315"/>
        <dbReference type="EC" id="5.4.99.12"/>
    </reaction>
</comment>
<gene>
    <name evidence="4 7" type="primary">truA</name>
    <name evidence="7" type="ORF">V2H41_02695</name>
</gene>
<comment type="caution">
    <text evidence="4">Lacks conserved residue(s) required for the propagation of feature annotation.</text>
</comment>
<feature type="domain" description="Pseudouridine synthase I TruA alpha/beta" evidence="6">
    <location>
        <begin position="151"/>
        <end position="244"/>
    </location>
</feature>
<sequence>MRYFLEVAYRGTLYKGSQTQHNAPTIQGEIERAFRIFFRLQPDEIKLTGSSRTDAGVHARQNFYHFDWEDYFEHRWIYNLNAILPDDIVVTNVFKVHDEAHCRFDATGRRYQYSIYQFKNPFLQDVAYYYPYTLDIEKLKAAAAIIKEYSDFTSFSKRNTQVKTFICDIISSHWFTDGDRIVYEVAANRFLRGMVRALTATMLKVGRSIITLDEFRAIIEAKDCTRAYFDTPAHGLTLVQVYYPYALD</sequence>
<evidence type="ECO:0000256" key="2">
    <source>
        <dbReference type="ARBA" id="ARBA00022694"/>
    </source>
</evidence>
<proteinExistence type="inferred from homology"/>
<dbReference type="SUPFAM" id="SSF55120">
    <property type="entry name" value="Pseudouridine synthase"/>
    <property type="match status" value="1"/>
</dbReference>
<evidence type="ECO:0000256" key="4">
    <source>
        <dbReference type="HAMAP-Rule" id="MF_00171"/>
    </source>
</evidence>
<dbReference type="GO" id="GO:0160147">
    <property type="term" value="F:tRNA pseudouridine(38-40) synthase activity"/>
    <property type="evidence" value="ECO:0007669"/>
    <property type="project" value="UniProtKB-EC"/>
</dbReference>
<dbReference type="PANTHER" id="PTHR11142">
    <property type="entry name" value="PSEUDOURIDYLATE SYNTHASE"/>
    <property type="match status" value="1"/>
</dbReference>
<dbReference type="RefSeq" id="WP_330973574.1">
    <property type="nucleotide sequence ID" value="NZ_JAZGLY010000001.1"/>
</dbReference>
<comment type="caution">
    <text evidence="7">The sequence shown here is derived from an EMBL/GenBank/DDBJ whole genome shotgun (WGS) entry which is preliminary data.</text>
</comment>
<accession>A0ABU7RDX0</accession>
<organism evidence="7 8">
    <name type="scientific">Niabella digestorum</name>
    <dbReference type="NCBI Taxonomy" id="3117701"/>
    <lineage>
        <taxon>Bacteria</taxon>
        <taxon>Pseudomonadati</taxon>
        <taxon>Bacteroidota</taxon>
        <taxon>Chitinophagia</taxon>
        <taxon>Chitinophagales</taxon>
        <taxon>Chitinophagaceae</taxon>
        <taxon>Niabella</taxon>
    </lineage>
</organism>
<dbReference type="Gene3D" id="3.30.70.660">
    <property type="entry name" value="Pseudouridine synthase I, catalytic domain, C-terminal subdomain"/>
    <property type="match status" value="1"/>
</dbReference>
<protein>
    <recommendedName>
        <fullName evidence="4">tRNA pseudouridine synthase A</fullName>
        <ecNumber evidence="4">5.4.99.12</ecNumber>
    </recommendedName>
    <alternativeName>
        <fullName evidence="4">tRNA pseudouridine(38-40) synthase</fullName>
    </alternativeName>
    <alternativeName>
        <fullName evidence="4">tRNA pseudouridylate synthase I</fullName>
    </alternativeName>
    <alternativeName>
        <fullName evidence="4">tRNA-uridine isomerase I</fullName>
    </alternativeName>
</protein>
<dbReference type="Pfam" id="PF01416">
    <property type="entry name" value="PseudoU_synth_1"/>
    <property type="match status" value="1"/>
</dbReference>
<dbReference type="PANTHER" id="PTHR11142:SF0">
    <property type="entry name" value="TRNA PSEUDOURIDINE SYNTHASE-LIKE 1"/>
    <property type="match status" value="1"/>
</dbReference>
<dbReference type="InterPro" id="IPR020097">
    <property type="entry name" value="PsdUridine_synth_TruA_a/b_dom"/>
</dbReference>
<dbReference type="InterPro" id="IPR020094">
    <property type="entry name" value="TruA/RsuA/RluB/E/F_N"/>
</dbReference>